<proteinExistence type="predicted"/>
<organism evidence="5 6">
    <name type="scientific">Roseomonas haemaphysalidis</name>
    <dbReference type="NCBI Taxonomy" id="2768162"/>
    <lineage>
        <taxon>Bacteria</taxon>
        <taxon>Pseudomonadati</taxon>
        <taxon>Pseudomonadota</taxon>
        <taxon>Alphaproteobacteria</taxon>
        <taxon>Acetobacterales</taxon>
        <taxon>Roseomonadaceae</taxon>
        <taxon>Roseomonas</taxon>
    </lineage>
</organism>
<keyword evidence="1" id="KW-0805">Transcription regulation</keyword>
<dbReference type="CDD" id="cd07377">
    <property type="entry name" value="WHTH_GntR"/>
    <property type="match status" value="1"/>
</dbReference>
<dbReference type="Pfam" id="PF00392">
    <property type="entry name" value="GntR"/>
    <property type="match status" value="1"/>
</dbReference>
<dbReference type="InterPro" id="IPR050679">
    <property type="entry name" value="Bact_HTH_transcr_reg"/>
</dbReference>
<accession>A0ABS3KLX6</accession>
<dbReference type="InterPro" id="IPR036390">
    <property type="entry name" value="WH_DNA-bd_sf"/>
</dbReference>
<keyword evidence="6" id="KW-1185">Reference proteome</keyword>
<dbReference type="PANTHER" id="PTHR44846">
    <property type="entry name" value="MANNOSYL-D-GLYCERATE TRANSPORT/METABOLISM SYSTEM REPRESSOR MNGR-RELATED"/>
    <property type="match status" value="1"/>
</dbReference>
<dbReference type="RefSeq" id="WP_207415897.1">
    <property type="nucleotide sequence ID" value="NZ_CP061178.1"/>
</dbReference>
<evidence type="ECO:0000313" key="5">
    <source>
        <dbReference type="EMBL" id="MBO1078474.1"/>
    </source>
</evidence>
<dbReference type="InterPro" id="IPR000524">
    <property type="entry name" value="Tscrpt_reg_HTH_GntR"/>
</dbReference>
<dbReference type="InterPro" id="IPR028978">
    <property type="entry name" value="Chorismate_lyase_/UTRA_dom_sf"/>
</dbReference>
<dbReference type="Gene3D" id="1.10.10.10">
    <property type="entry name" value="Winged helix-like DNA-binding domain superfamily/Winged helix DNA-binding domain"/>
    <property type="match status" value="1"/>
</dbReference>
<dbReference type="PANTHER" id="PTHR44846:SF1">
    <property type="entry name" value="MANNOSYL-D-GLYCERATE TRANSPORT_METABOLISM SYSTEM REPRESSOR MNGR-RELATED"/>
    <property type="match status" value="1"/>
</dbReference>
<evidence type="ECO:0000259" key="4">
    <source>
        <dbReference type="PROSITE" id="PS50949"/>
    </source>
</evidence>
<name>A0ABS3KLX6_9PROT</name>
<protein>
    <submittedName>
        <fullName evidence="5">GntR family transcriptional regulator</fullName>
    </submittedName>
</protein>
<feature type="domain" description="HTH gntR-type" evidence="4">
    <location>
        <begin position="18"/>
        <end position="86"/>
    </location>
</feature>
<dbReference type="Proteomes" id="UP001518989">
    <property type="component" value="Unassembled WGS sequence"/>
</dbReference>
<evidence type="ECO:0000256" key="2">
    <source>
        <dbReference type="ARBA" id="ARBA00023125"/>
    </source>
</evidence>
<dbReference type="InterPro" id="IPR036388">
    <property type="entry name" value="WH-like_DNA-bd_sf"/>
</dbReference>
<dbReference type="SMART" id="SM00345">
    <property type="entry name" value="HTH_GNTR"/>
    <property type="match status" value="1"/>
</dbReference>
<dbReference type="PROSITE" id="PS50949">
    <property type="entry name" value="HTH_GNTR"/>
    <property type="match status" value="1"/>
</dbReference>
<evidence type="ECO:0000313" key="6">
    <source>
        <dbReference type="Proteomes" id="UP001518989"/>
    </source>
</evidence>
<dbReference type="Gene3D" id="3.40.1410.10">
    <property type="entry name" value="Chorismate lyase-like"/>
    <property type="match status" value="1"/>
</dbReference>
<evidence type="ECO:0000256" key="1">
    <source>
        <dbReference type="ARBA" id="ARBA00023015"/>
    </source>
</evidence>
<comment type="caution">
    <text evidence="5">The sequence shown here is derived from an EMBL/GenBank/DDBJ whole genome shotgun (WGS) entry which is preliminary data.</text>
</comment>
<evidence type="ECO:0000256" key="3">
    <source>
        <dbReference type="ARBA" id="ARBA00023163"/>
    </source>
</evidence>
<dbReference type="SUPFAM" id="SSF46785">
    <property type="entry name" value="Winged helix' DNA-binding domain"/>
    <property type="match status" value="1"/>
</dbReference>
<keyword evidence="2" id="KW-0238">DNA-binding</keyword>
<dbReference type="EMBL" id="JACTNG010000002">
    <property type="protein sequence ID" value="MBO1078474.1"/>
    <property type="molecule type" value="Genomic_DNA"/>
</dbReference>
<dbReference type="SUPFAM" id="SSF64288">
    <property type="entry name" value="Chorismate lyase-like"/>
    <property type="match status" value="1"/>
</dbReference>
<dbReference type="Pfam" id="PF07702">
    <property type="entry name" value="UTRA"/>
    <property type="match status" value="1"/>
</dbReference>
<dbReference type="SMART" id="SM00866">
    <property type="entry name" value="UTRA"/>
    <property type="match status" value="1"/>
</dbReference>
<gene>
    <name evidence="5" type="ORF">IAI61_05485</name>
</gene>
<dbReference type="InterPro" id="IPR011663">
    <property type="entry name" value="UTRA"/>
</dbReference>
<sequence>MLSVKTRAAPAARPPLPLPLYEHVKRQMSEQILMRVWAPGEAMPGEVALAAQYGVAVGTIRRALADLVAEGLLMRRRKLGTVVTGRAPQHSLRFFFEYFRLHGADGALLNSATQVLSVVEDAATPAEAEAFGDLGPVLRLHRLRLLDGRPAMHERILLPLARLPDFPRTVEAVPSLLYRHLLEQYDIRVVAVRESVTAELAEAEDSVLLRLDAPAALLVIHDTGYDQAGAPVILGHHRFTTQETRYLNEVR</sequence>
<keyword evidence="3" id="KW-0804">Transcription</keyword>
<reference evidence="5 6" key="1">
    <citation type="submission" date="2020-09" db="EMBL/GenBank/DDBJ databases">
        <title>Roseomonas.</title>
        <authorList>
            <person name="Zhu W."/>
        </authorList>
    </citation>
    <scope>NUCLEOTIDE SEQUENCE [LARGE SCALE GENOMIC DNA]</scope>
    <source>
        <strain evidence="5 6">573</strain>
    </source>
</reference>